<dbReference type="EMBL" id="JAUEPS010000038">
    <property type="protein sequence ID" value="KAK0449580.1"/>
    <property type="molecule type" value="Genomic_DNA"/>
</dbReference>
<evidence type="ECO:0000313" key="2">
    <source>
        <dbReference type="Proteomes" id="UP001175211"/>
    </source>
</evidence>
<proteinExistence type="predicted"/>
<dbReference type="InterPro" id="IPR032675">
    <property type="entry name" value="LRR_dom_sf"/>
</dbReference>
<dbReference type="RefSeq" id="XP_060326872.1">
    <property type="nucleotide sequence ID" value="XM_060483425.1"/>
</dbReference>
<dbReference type="GeneID" id="85366973"/>
<organism evidence="1 2">
    <name type="scientific">Armillaria tabescens</name>
    <name type="common">Ringless honey mushroom</name>
    <name type="synonym">Agaricus tabescens</name>
    <dbReference type="NCBI Taxonomy" id="1929756"/>
    <lineage>
        <taxon>Eukaryota</taxon>
        <taxon>Fungi</taxon>
        <taxon>Dikarya</taxon>
        <taxon>Basidiomycota</taxon>
        <taxon>Agaricomycotina</taxon>
        <taxon>Agaricomycetes</taxon>
        <taxon>Agaricomycetidae</taxon>
        <taxon>Agaricales</taxon>
        <taxon>Marasmiineae</taxon>
        <taxon>Physalacriaceae</taxon>
        <taxon>Desarmillaria</taxon>
    </lineage>
</organism>
<evidence type="ECO:0008006" key="3">
    <source>
        <dbReference type="Google" id="ProtNLM"/>
    </source>
</evidence>
<gene>
    <name evidence="1" type="ORF">EV420DRAFT_776649</name>
</gene>
<sequence length="531" mass="60643">MPSNISSSFTTPMAQTKSSITLCSNCGHSFNTQVSSLPLDVDAYLRSGRQIIPKMEEEAYSQTLSELRKKIYEYNSQISSLKCIVENLEAGRQMIRKSVRKVRSLVAPIRRLPPEILSIIFECVCISLPFYDGRDERRSACKGPFHLSAVCAYWRDICLSSPQLWTSIFANADNSDLLPRFKNLSKLVEERSYQLPLSLDVSARYSPPHLYLNIPRSRYHCLDSLFYGDSAISLCRLKNISLDLNFKFDNIALEDSRIEFPELEHLELSGCFEAFPDEVVIGLFSHVPKLHTLSLGSFSHIIHLRLPDEQITTIHYSGYRSRNIDALQCHKRFPNVTTATFHHCNLDLLNTSDLPFRKLLLQDVLLDNIGDHILQTTIPYLTSLELVSTVHEVYRNTYKAEVFRNLVQRVFQSLTELTFTTVDFLSTDALPILRMAPNLLRLSIVEQNKVQMRLVTPNFIQGLYDPRMLPELRHLQLVWSGSVNEAAVMDMVEHRAFESVVIGVRMGGKLQGDTLSRVDGLRERGIIITLW</sequence>
<comment type="caution">
    <text evidence="1">The sequence shown here is derived from an EMBL/GenBank/DDBJ whole genome shotgun (WGS) entry which is preliminary data.</text>
</comment>
<name>A0AA39JXD3_ARMTA</name>
<dbReference type="Proteomes" id="UP001175211">
    <property type="component" value="Unassembled WGS sequence"/>
</dbReference>
<evidence type="ECO:0000313" key="1">
    <source>
        <dbReference type="EMBL" id="KAK0449580.1"/>
    </source>
</evidence>
<dbReference type="PANTHER" id="PTHR38926">
    <property type="entry name" value="F-BOX DOMAIN CONTAINING PROTEIN, EXPRESSED"/>
    <property type="match status" value="1"/>
</dbReference>
<dbReference type="AlphaFoldDB" id="A0AA39JXD3"/>
<dbReference type="SUPFAM" id="SSF52047">
    <property type="entry name" value="RNI-like"/>
    <property type="match status" value="1"/>
</dbReference>
<dbReference type="PANTHER" id="PTHR38926:SF5">
    <property type="entry name" value="F-BOX AND LEUCINE-RICH REPEAT PROTEIN 6"/>
    <property type="match status" value="1"/>
</dbReference>
<protein>
    <recommendedName>
        <fullName evidence="3">F-box domain-containing protein</fullName>
    </recommendedName>
</protein>
<reference evidence="1" key="1">
    <citation type="submission" date="2023-06" db="EMBL/GenBank/DDBJ databases">
        <authorList>
            <consortium name="Lawrence Berkeley National Laboratory"/>
            <person name="Ahrendt S."/>
            <person name="Sahu N."/>
            <person name="Indic B."/>
            <person name="Wong-Bajracharya J."/>
            <person name="Merenyi Z."/>
            <person name="Ke H.-M."/>
            <person name="Monk M."/>
            <person name="Kocsube S."/>
            <person name="Drula E."/>
            <person name="Lipzen A."/>
            <person name="Balint B."/>
            <person name="Henrissat B."/>
            <person name="Andreopoulos B."/>
            <person name="Martin F.M."/>
            <person name="Harder C.B."/>
            <person name="Rigling D."/>
            <person name="Ford K.L."/>
            <person name="Foster G.D."/>
            <person name="Pangilinan J."/>
            <person name="Papanicolaou A."/>
            <person name="Barry K."/>
            <person name="LaButti K."/>
            <person name="Viragh M."/>
            <person name="Koriabine M."/>
            <person name="Yan M."/>
            <person name="Riley R."/>
            <person name="Champramary S."/>
            <person name="Plett K.L."/>
            <person name="Tsai I.J."/>
            <person name="Slot J."/>
            <person name="Sipos G."/>
            <person name="Plett J."/>
            <person name="Nagy L.G."/>
            <person name="Grigoriev I.V."/>
        </authorList>
    </citation>
    <scope>NUCLEOTIDE SEQUENCE</scope>
    <source>
        <strain evidence="1">CCBAS 213</strain>
    </source>
</reference>
<dbReference type="Gene3D" id="3.80.10.10">
    <property type="entry name" value="Ribonuclease Inhibitor"/>
    <property type="match status" value="1"/>
</dbReference>
<keyword evidence="2" id="KW-1185">Reference proteome</keyword>
<dbReference type="Gene3D" id="1.20.1280.50">
    <property type="match status" value="1"/>
</dbReference>
<accession>A0AA39JXD3</accession>